<evidence type="ECO:0000313" key="2">
    <source>
        <dbReference type="EMBL" id="MST59366.1"/>
    </source>
</evidence>
<dbReference type="Proteomes" id="UP000434342">
    <property type="component" value="Unassembled WGS sequence"/>
</dbReference>
<dbReference type="GO" id="GO:0008168">
    <property type="term" value="F:methyltransferase activity"/>
    <property type="evidence" value="ECO:0007669"/>
    <property type="project" value="UniProtKB-KW"/>
</dbReference>
<name>A0A6N7X4H6_9ACTN</name>
<keyword evidence="2" id="KW-0808">Transferase</keyword>
<dbReference type="AlphaFoldDB" id="A0A6N7X4H6"/>
<keyword evidence="2" id="KW-0489">Methyltransferase</keyword>
<sequence length="251" mass="27477">MMMHADDVVTSLKLGAQIMQASVLTDAFVRDNLMGPNAVLMVEELCDGFLPTDTRHVCDLGCGSGLTSIWLAEHIRGSVCACDLWNTAEANQAQFDELGLGQRVHAVQADALALPFTSGTFDALVSVDSYNYFGRQSGVIDRVVACVQPGSPVLLAVPGLVRPLDDQMMEVFGVSWTREQMEYLWTANQWHDLLSQSAEVRIDHIGAMACFEQAWADWLACDNDYARGDCAAMRAGADSLMNLIAIRLTRK</sequence>
<dbReference type="SUPFAM" id="SSF53335">
    <property type="entry name" value="S-adenosyl-L-methionine-dependent methyltransferases"/>
    <property type="match status" value="1"/>
</dbReference>
<feature type="domain" description="Methyltransferase" evidence="1">
    <location>
        <begin position="57"/>
        <end position="150"/>
    </location>
</feature>
<organism evidence="2 3">
    <name type="scientific">Parafannyhessea umbonata</name>
    <dbReference type="NCBI Taxonomy" id="604330"/>
    <lineage>
        <taxon>Bacteria</taxon>
        <taxon>Bacillati</taxon>
        <taxon>Actinomycetota</taxon>
        <taxon>Coriobacteriia</taxon>
        <taxon>Coriobacteriales</taxon>
        <taxon>Atopobiaceae</taxon>
        <taxon>Parafannyhessea</taxon>
    </lineage>
</organism>
<dbReference type="InterPro" id="IPR029063">
    <property type="entry name" value="SAM-dependent_MTases_sf"/>
</dbReference>
<accession>A0A6N7X4H6</accession>
<proteinExistence type="predicted"/>
<comment type="caution">
    <text evidence="2">The sequence shown here is derived from an EMBL/GenBank/DDBJ whole genome shotgun (WGS) entry which is preliminary data.</text>
</comment>
<evidence type="ECO:0000259" key="1">
    <source>
        <dbReference type="Pfam" id="PF13649"/>
    </source>
</evidence>
<reference evidence="2 3" key="1">
    <citation type="submission" date="2019-08" db="EMBL/GenBank/DDBJ databases">
        <title>In-depth cultivation of the pig gut microbiome towards novel bacterial diversity and tailored functional studies.</title>
        <authorList>
            <person name="Wylensek D."/>
            <person name="Hitch T.C.A."/>
            <person name="Clavel T."/>
        </authorList>
    </citation>
    <scope>NUCLEOTIDE SEQUENCE [LARGE SCALE GENOMIC DNA]</scope>
    <source>
        <strain evidence="2 3">WB01_CNA04</strain>
    </source>
</reference>
<dbReference type="Gene3D" id="3.40.50.150">
    <property type="entry name" value="Vaccinia Virus protein VP39"/>
    <property type="match status" value="1"/>
</dbReference>
<dbReference type="EMBL" id="VUND01000001">
    <property type="protein sequence ID" value="MST59366.1"/>
    <property type="molecule type" value="Genomic_DNA"/>
</dbReference>
<dbReference type="CDD" id="cd02440">
    <property type="entry name" value="AdoMet_MTases"/>
    <property type="match status" value="1"/>
</dbReference>
<dbReference type="GO" id="GO:0032259">
    <property type="term" value="P:methylation"/>
    <property type="evidence" value="ECO:0007669"/>
    <property type="project" value="UniProtKB-KW"/>
</dbReference>
<evidence type="ECO:0000313" key="3">
    <source>
        <dbReference type="Proteomes" id="UP000434342"/>
    </source>
</evidence>
<dbReference type="Pfam" id="PF13649">
    <property type="entry name" value="Methyltransf_25"/>
    <property type="match status" value="1"/>
</dbReference>
<gene>
    <name evidence="2" type="ORF">FYJ69_00365</name>
</gene>
<dbReference type="InterPro" id="IPR041698">
    <property type="entry name" value="Methyltransf_25"/>
</dbReference>
<protein>
    <submittedName>
        <fullName evidence="2">Methyltransferase domain-containing protein</fullName>
    </submittedName>
</protein>